<dbReference type="AlphaFoldDB" id="A0A0F9IHH9"/>
<dbReference type="EMBL" id="LAZR01012409">
    <property type="protein sequence ID" value="KKM26977.1"/>
    <property type="molecule type" value="Genomic_DNA"/>
</dbReference>
<proteinExistence type="predicted"/>
<evidence type="ECO:0000313" key="1">
    <source>
        <dbReference type="EMBL" id="KKM26977.1"/>
    </source>
</evidence>
<gene>
    <name evidence="1" type="ORF">LCGC14_1579330</name>
</gene>
<protein>
    <submittedName>
        <fullName evidence="1">Uncharacterized protein</fullName>
    </submittedName>
</protein>
<feature type="non-terminal residue" evidence="1">
    <location>
        <position position="169"/>
    </location>
</feature>
<sequence length="169" mass="17101">MALAGVANLAGAPEEVEIGAQVTGNILAPGAGVVPKLGRLTGGLKGPQATAYVTRITEEITTARQAAARLREAGLVSKADELERFAQVAEGSLARGEGRALVSEATGDVIGGGVTPTKADIRALQAIRAETIGDISAPEFAQTAVRADVPATGELISSQVLQPRPQTGP</sequence>
<name>A0A0F9IHH9_9ZZZZ</name>
<comment type="caution">
    <text evidence="1">The sequence shown here is derived from an EMBL/GenBank/DDBJ whole genome shotgun (WGS) entry which is preliminary data.</text>
</comment>
<accession>A0A0F9IHH9</accession>
<reference evidence="1" key="1">
    <citation type="journal article" date="2015" name="Nature">
        <title>Complex archaea that bridge the gap between prokaryotes and eukaryotes.</title>
        <authorList>
            <person name="Spang A."/>
            <person name="Saw J.H."/>
            <person name="Jorgensen S.L."/>
            <person name="Zaremba-Niedzwiedzka K."/>
            <person name="Martijn J."/>
            <person name="Lind A.E."/>
            <person name="van Eijk R."/>
            <person name="Schleper C."/>
            <person name="Guy L."/>
            <person name="Ettema T.J."/>
        </authorList>
    </citation>
    <scope>NUCLEOTIDE SEQUENCE</scope>
</reference>
<organism evidence="1">
    <name type="scientific">marine sediment metagenome</name>
    <dbReference type="NCBI Taxonomy" id="412755"/>
    <lineage>
        <taxon>unclassified sequences</taxon>
        <taxon>metagenomes</taxon>
        <taxon>ecological metagenomes</taxon>
    </lineage>
</organism>